<dbReference type="InterPro" id="IPR036412">
    <property type="entry name" value="HAD-like_sf"/>
</dbReference>
<evidence type="ECO:0000313" key="2">
    <source>
        <dbReference type="Proteomes" id="UP001595882"/>
    </source>
</evidence>
<protein>
    <submittedName>
        <fullName evidence="1">HAD family hydrolase</fullName>
        <ecNumber evidence="1">3.-.-.-</ecNumber>
        <ecNumber evidence="1">3.1.3.-</ecNumber>
    </submittedName>
</protein>
<dbReference type="NCBIfam" id="TIGR00099">
    <property type="entry name" value="Cof-subfamily"/>
    <property type="match status" value="1"/>
</dbReference>
<dbReference type="InterPro" id="IPR023214">
    <property type="entry name" value="HAD_sf"/>
</dbReference>
<name>A0ABV8WT42_9BACI</name>
<dbReference type="EC" id="3.-.-.-" evidence="1"/>
<comment type="caution">
    <text evidence="1">The sequence shown here is derived from an EMBL/GenBank/DDBJ whole genome shotgun (WGS) entry which is preliminary data.</text>
</comment>
<dbReference type="SUPFAM" id="SSF56784">
    <property type="entry name" value="HAD-like"/>
    <property type="match status" value="1"/>
</dbReference>
<dbReference type="SFLD" id="SFLDG01140">
    <property type="entry name" value="C2.B:_Phosphomannomutase_and_P"/>
    <property type="match status" value="1"/>
</dbReference>
<dbReference type="InterPro" id="IPR006379">
    <property type="entry name" value="HAD-SF_hydro_IIB"/>
</dbReference>
<accession>A0ABV8WT42</accession>
<dbReference type="GO" id="GO:0016787">
    <property type="term" value="F:hydrolase activity"/>
    <property type="evidence" value="ECO:0007669"/>
    <property type="project" value="UniProtKB-KW"/>
</dbReference>
<sequence length="263" mass="29507">MVKLFATDLDGTLLKKGNIIKEEDKDSIKRLSDNGIDFAIATGRLDRDILEICKEINQSAHRVSQNGTFVQTKTNESIYTKTFDVSNSKAIHEKMRKYQNILCISTKDELYISKITAEMKALENFLYFPLIEGIDFLDQYGESIHASKYMLLGEEQDLVKIQTELLSHFTDNIESYLSDPNCLDIVPKGVSKAEGLKALAQHLQMEPNEIAVVGDSYNDIPMFEMTPNSYAMSTAPAAVQQKASHVVDDVFEAIDHITNAVKS</sequence>
<keyword evidence="2" id="KW-1185">Reference proteome</keyword>
<dbReference type="RefSeq" id="WP_390248152.1">
    <property type="nucleotide sequence ID" value="NZ_JBHSDT010000001.1"/>
</dbReference>
<dbReference type="NCBIfam" id="TIGR01484">
    <property type="entry name" value="HAD-SF-IIB"/>
    <property type="match status" value="1"/>
</dbReference>
<gene>
    <name evidence="1" type="ORF">ACFOY7_00120</name>
</gene>
<dbReference type="PANTHER" id="PTHR10000">
    <property type="entry name" value="PHOSPHOSERINE PHOSPHATASE"/>
    <property type="match status" value="1"/>
</dbReference>
<dbReference type="PANTHER" id="PTHR10000:SF8">
    <property type="entry name" value="HAD SUPERFAMILY HYDROLASE-LIKE, TYPE 3"/>
    <property type="match status" value="1"/>
</dbReference>
<evidence type="ECO:0000313" key="1">
    <source>
        <dbReference type="EMBL" id="MFC4401501.1"/>
    </source>
</evidence>
<dbReference type="Gene3D" id="3.40.50.1000">
    <property type="entry name" value="HAD superfamily/HAD-like"/>
    <property type="match status" value="1"/>
</dbReference>
<dbReference type="EC" id="3.1.3.-" evidence="1"/>
<dbReference type="Pfam" id="PF08282">
    <property type="entry name" value="Hydrolase_3"/>
    <property type="match status" value="1"/>
</dbReference>
<proteinExistence type="predicted"/>
<keyword evidence="1" id="KW-0378">Hydrolase</keyword>
<dbReference type="Proteomes" id="UP001595882">
    <property type="component" value="Unassembled WGS sequence"/>
</dbReference>
<reference evidence="2" key="1">
    <citation type="journal article" date="2019" name="Int. J. Syst. Evol. Microbiol.">
        <title>The Global Catalogue of Microorganisms (GCM) 10K type strain sequencing project: providing services to taxonomists for standard genome sequencing and annotation.</title>
        <authorList>
            <consortium name="The Broad Institute Genomics Platform"/>
            <consortium name="The Broad Institute Genome Sequencing Center for Infectious Disease"/>
            <person name="Wu L."/>
            <person name="Ma J."/>
        </authorList>
    </citation>
    <scope>NUCLEOTIDE SEQUENCE [LARGE SCALE GENOMIC DNA]</scope>
    <source>
        <strain evidence="2">CCUG 37865</strain>
    </source>
</reference>
<dbReference type="EMBL" id="JBHSDT010000001">
    <property type="protein sequence ID" value="MFC4401501.1"/>
    <property type="molecule type" value="Genomic_DNA"/>
</dbReference>
<dbReference type="InterPro" id="IPR000150">
    <property type="entry name" value="Cof"/>
</dbReference>
<dbReference type="SFLD" id="SFLDS00003">
    <property type="entry name" value="Haloacid_Dehalogenase"/>
    <property type="match status" value="1"/>
</dbReference>
<dbReference type="Gene3D" id="3.30.1240.10">
    <property type="match status" value="1"/>
</dbReference>
<organism evidence="1 2">
    <name type="scientific">Gracilibacillus xinjiangensis</name>
    <dbReference type="NCBI Taxonomy" id="1193282"/>
    <lineage>
        <taxon>Bacteria</taxon>
        <taxon>Bacillati</taxon>
        <taxon>Bacillota</taxon>
        <taxon>Bacilli</taxon>
        <taxon>Bacillales</taxon>
        <taxon>Bacillaceae</taxon>
        <taxon>Gracilibacillus</taxon>
    </lineage>
</organism>